<evidence type="ECO:0000313" key="2">
    <source>
        <dbReference type="EMBL" id="KKN96604.1"/>
    </source>
</evidence>
<name>A0A0F9UXZ5_9ZZZZ</name>
<comment type="caution">
    <text evidence="2">The sequence shown here is derived from an EMBL/GenBank/DDBJ whole genome shotgun (WGS) entry which is preliminary data.</text>
</comment>
<dbReference type="AlphaFoldDB" id="A0A0F9UXZ5"/>
<dbReference type="HAMAP" id="MF_00518">
    <property type="entry name" value="Deacylase_Dtd"/>
    <property type="match status" value="1"/>
</dbReference>
<dbReference type="InterPro" id="IPR003732">
    <property type="entry name" value="Daa-tRNA_deacyls_DTD"/>
</dbReference>
<dbReference type="GO" id="GO:0051500">
    <property type="term" value="F:D-tyrosyl-tRNA(Tyr) deacylase activity"/>
    <property type="evidence" value="ECO:0007669"/>
    <property type="project" value="TreeGrafter"/>
</dbReference>
<dbReference type="PANTHER" id="PTHR10472:SF5">
    <property type="entry name" value="D-AMINOACYL-TRNA DEACYLASE 1"/>
    <property type="match status" value="1"/>
</dbReference>
<comment type="similarity">
    <text evidence="1">Belongs to the DTD family.</text>
</comment>
<dbReference type="GO" id="GO:0005737">
    <property type="term" value="C:cytoplasm"/>
    <property type="evidence" value="ECO:0007669"/>
    <property type="project" value="InterPro"/>
</dbReference>
<dbReference type="NCBIfam" id="TIGR00256">
    <property type="entry name" value="D-aminoacyl-tRNA deacylase"/>
    <property type="match status" value="1"/>
</dbReference>
<organism evidence="2">
    <name type="scientific">marine sediment metagenome</name>
    <dbReference type="NCBI Taxonomy" id="412755"/>
    <lineage>
        <taxon>unclassified sequences</taxon>
        <taxon>metagenomes</taxon>
        <taxon>ecological metagenomes</taxon>
    </lineage>
</organism>
<reference evidence="2" key="1">
    <citation type="journal article" date="2015" name="Nature">
        <title>Complex archaea that bridge the gap between prokaryotes and eukaryotes.</title>
        <authorList>
            <person name="Spang A."/>
            <person name="Saw J.H."/>
            <person name="Jorgensen S.L."/>
            <person name="Zaremba-Niedzwiedzka K."/>
            <person name="Martijn J."/>
            <person name="Lind A.E."/>
            <person name="van Eijk R."/>
            <person name="Schleper C."/>
            <person name="Guy L."/>
            <person name="Ettema T.J."/>
        </authorList>
    </citation>
    <scope>NUCLEOTIDE SEQUENCE</scope>
</reference>
<dbReference type="FunFam" id="3.50.80.10:FF:000001">
    <property type="entry name" value="D-aminoacyl-tRNA deacylase"/>
    <property type="match status" value="1"/>
</dbReference>
<evidence type="ECO:0000256" key="1">
    <source>
        <dbReference type="ARBA" id="ARBA00009673"/>
    </source>
</evidence>
<dbReference type="InterPro" id="IPR023509">
    <property type="entry name" value="DTD-like_sf"/>
</dbReference>
<gene>
    <name evidence="2" type="ORF">LCGC14_0166500</name>
</gene>
<dbReference type="Gene3D" id="3.50.80.10">
    <property type="entry name" value="D-tyrosyl-tRNA(Tyr) deacylase"/>
    <property type="match status" value="1"/>
</dbReference>
<evidence type="ECO:0008006" key="3">
    <source>
        <dbReference type="Google" id="ProtNLM"/>
    </source>
</evidence>
<protein>
    <recommendedName>
        <fullName evidence="3">D-aminoacyl-tRNA deacylase</fullName>
    </recommendedName>
</protein>
<dbReference type="PANTHER" id="PTHR10472">
    <property type="entry name" value="D-TYROSYL-TRNA TYR DEACYLASE"/>
    <property type="match status" value="1"/>
</dbReference>
<sequence length="150" mass="16447">MRAVIQRVSKASVTVNGEKISAIEEGVLILIGIENLDTQEDIDWLTNKIVNLRIFNDDEGVMNNSLLDQNGDAIVVSQFTLHASTKKGNRPSYIKAARPEVAIPLYEAFIATIESKMDKKVGTGEFGADMKVELLNDGPVTILIDTKDKS</sequence>
<accession>A0A0F9UXZ5</accession>
<proteinExistence type="inferred from homology"/>
<dbReference type="Pfam" id="PF02580">
    <property type="entry name" value="Tyr_Deacylase"/>
    <property type="match status" value="1"/>
</dbReference>
<dbReference type="SUPFAM" id="SSF69500">
    <property type="entry name" value="DTD-like"/>
    <property type="match status" value="1"/>
</dbReference>
<dbReference type="EMBL" id="LAZR01000063">
    <property type="protein sequence ID" value="KKN96604.1"/>
    <property type="molecule type" value="Genomic_DNA"/>
</dbReference>